<dbReference type="PANTHER" id="PTHR42080:SF3">
    <property type="entry name" value="SRR1-LIKE DOMAIN-CONTAINING PROTEIN"/>
    <property type="match status" value="1"/>
</dbReference>
<accession>A0AAN7UI35</accession>
<name>A0AAN7UI35_9PEZI</name>
<dbReference type="AlphaFoldDB" id="A0AAN7UI35"/>
<dbReference type="Proteomes" id="UP001305414">
    <property type="component" value="Unassembled WGS sequence"/>
</dbReference>
<feature type="domain" description="SRR1-like" evidence="1">
    <location>
        <begin position="69"/>
        <end position="176"/>
    </location>
</feature>
<comment type="caution">
    <text evidence="2">The sequence shown here is derived from an EMBL/GenBank/DDBJ whole genome shotgun (WGS) entry which is preliminary data.</text>
</comment>
<organism evidence="2 3">
    <name type="scientific">Xylaria bambusicola</name>
    <dbReference type="NCBI Taxonomy" id="326684"/>
    <lineage>
        <taxon>Eukaryota</taxon>
        <taxon>Fungi</taxon>
        <taxon>Dikarya</taxon>
        <taxon>Ascomycota</taxon>
        <taxon>Pezizomycotina</taxon>
        <taxon>Sordariomycetes</taxon>
        <taxon>Xylariomycetidae</taxon>
        <taxon>Xylariales</taxon>
        <taxon>Xylariaceae</taxon>
        <taxon>Xylaria</taxon>
    </lineage>
</organism>
<proteinExistence type="predicted"/>
<dbReference type="EMBL" id="JAWHQM010000003">
    <property type="protein sequence ID" value="KAK5626296.1"/>
    <property type="molecule type" value="Genomic_DNA"/>
</dbReference>
<reference evidence="2 3" key="1">
    <citation type="submission" date="2023-10" db="EMBL/GenBank/DDBJ databases">
        <title>Draft genome sequence of Xylaria bambusicola isolate GMP-LS, the root and basal stem rot pathogen of sugarcane in Indonesia.</title>
        <authorList>
            <person name="Selvaraj P."/>
            <person name="Muralishankar V."/>
            <person name="Muruganantham S."/>
            <person name="Sp S."/>
            <person name="Haryani S."/>
            <person name="Lau K.J.X."/>
            <person name="Naqvi N.I."/>
        </authorList>
    </citation>
    <scope>NUCLEOTIDE SEQUENCE [LARGE SCALE GENOMIC DNA]</scope>
    <source>
        <strain evidence="2">GMP-LS</strain>
    </source>
</reference>
<dbReference type="InterPro" id="IPR012942">
    <property type="entry name" value="SRR1-like"/>
</dbReference>
<gene>
    <name evidence="2" type="ORF">RRF57_002011</name>
</gene>
<keyword evidence="3" id="KW-1185">Reference proteome</keyword>
<evidence type="ECO:0000313" key="3">
    <source>
        <dbReference type="Proteomes" id="UP001305414"/>
    </source>
</evidence>
<evidence type="ECO:0000259" key="1">
    <source>
        <dbReference type="Pfam" id="PF07985"/>
    </source>
</evidence>
<sequence>MTGHFEYDLPFRGEEFSYLPLEVAWQERPVCPPTQHLPQPTAPYFEGKLHDKKKEWEATSEYKMLQTLVASNPEFSRARKIFGIALGSMRATTEINRQNSTAQYCLLQSMGELIAKAAQSNEICCFAQDPDLSPPVIEALSNIGIQTIDDPQAFLDLDDTSVVITSAPNIPVMQIVTDLARPVAIMWHPPSENDKNILT</sequence>
<dbReference type="Pfam" id="PF07985">
    <property type="entry name" value="SRR1"/>
    <property type="match status" value="1"/>
</dbReference>
<protein>
    <recommendedName>
        <fullName evidence="1">SRR1-like domain-containing protein</fullName>
    </recommendedName>
</protein>
<dbReference type="PANTHER" id="PTHR42080">
    <property type="entry name" value="SRR1 DOMAIN-CONTAINING PROTEIN"/>
    <property type="match status" value="1"/>
</dbReference>
<evidence type="ECO:0000313" key="2">
    <source>
        <dbReference type="EMBL" id="KAK5626296.1"/>
    </source>
</evidence>